<organism evidence="3 4">
    <name type="scientific">Desulforamulus ruminis (strain ATCC 23193 / DSM 2154 / NCIMB 8452 / DL)</name>
    <name type="common">Desulfotomaculum ruminis</name>
    <dbReference type="NCBI Taxonomy" id="696281"/>
    <lineage>
        <taxon>Bacteria</taxon>
        <taxon>Bacillati</taxon>
        <taxon>Bacillota</taxon>
        <taxon>Clostridia</taxon>
        <taxon>Eubacteriales</taxon>
        <taxon>Peptococcaceae</taxon>
        <taxon>Desulforamulus</taxon>
    </lineage>
</organism>
<dbReference type="PANTHER" id="PTHR41386">
    <property type="entry name" value="INTEGRAL MEMBRANE PROTEIN-RELATED"/>
    <property type="match status" value="1"/>
</dbReference>
<dbReference type="PANTHER" id="PTHR41386:SF1">
    <property type="entry name" value="MEMBRANE PROTEIN"/>
    <property type="match status" value="1"/>
</dbReference>
<dbReference type="EMBL" id="CP002780">
    <property type="protein sequence ID" value="AEG61270.1"/>
    <property type="molecule type" value="Genomic_DNA"/>
</dbReference>
<reference evidence="3 4" key="2">
    <citation type="journal article" date="2012" name="Stand. Genomic Sci.">
        <title>Complete genome sequence of the sulfate-reducing firmicute Desulfotomaculum ruminis type strain (DL(T)).</title>
        <authorList>
            <person name="Spring S."/>
            <person name="Visser M."/>
            <person name="Lu M."/>
            <person name="Copeland A."/>
            <person name="Lapidus A."/>
            <person name="Lucas S."/>
            <person name="Cheng J.F."/>
            <person name="Han C."/>
            <person name="Tapia R."/>
            <person name="Goodwin L.A."/>
            <person name="Pitluck S."/>
            <person name="Ivanova N."/>
            <person name="Land M."/>
            <person name="Hauser L."/>
            <person name="Larimer F."/>
            <person name="Rohde M."/>
            <person name="Goker M."/>
            <person name="Detter J.C."/>
            <person name="Kyrpides N.C."/>
            <person name="Woyke T."/>
            <person name="Schaap P.J."/>
            <person name="Plugge C.M."/>
            <person name="Muyzer G."/>
            <person name="Kuever J."/>
            <person name="Pereira I.A."/>
            <person name="Parshina S.N."/>
            <person name="Bernier-Latmani R."/>
            <person name="Stams A.J."/>
            <person name="Klenk H.P."/>
        </authorList>
    </citation>
    <scope>NUCLEOTIDE SEQUENCE [LARGE SCALE GENOMIC DNA]</scope>
    <source>
        <strain evidence="4">ATCC 23193 / DSM 2154 / NCIB 8452 / DL</strain>
    </source>
</reference>
<dbReference type="Pfam" id="PF06210">
    <property type="entry name" value="DUF1003"/>
    <property type="match status" value="1"/>
</dbReference>
<dbReference type="OrthoDB" id="9795736at2"/>
<reference evidence="4" key="1">
    <citation type="submission" date="2011-05" db="EMBL/GenBank/DDBJ databases">
        <title>Complete sequence of Desulfotomaculum ruminis DSM 2154.</title>
        <authorList>
            <person name="Lucas S."/>
            <person name="Copeland A."/>
            <person name="Lapidus A."/>
            <person name="Cheng J.-F."/>
            <person name="Goodwin L."/>
            <person name="Pitluck S."/>
            <person name="Lu M."/>
            <person name="Detter J.C."/>
            <person name="Han C."/>
            <person name="Tapia R."/>
            <person name="Land M."/>
            <person name="Hauser L."/>
            <person name="Kyrpides N."/>
            <person name="Ivanova N."/>
            <person name="Mikhailova N."/>
            <person name="Pagani I."/>
            <person name="Stams A.J.M."/>
            <person name="Plugge C.M."/>
            <person name="Muyzer G."/>
            <person name="Kuever J."/>
            <person name="Parshina S.N."/>
            <person name="Ivanova A.E."/>
            <person name="Nazina T.N."/>
            <person name="Brambilla E."/>
            <person name="Spring S."/>
            <person name="Klenk H.-P."/>
            <person name="Woyke T."/>
        </authorList>
    </citation>
    <scope>NUCLEOTIDE SEQUENCE [LARGE SCALE GENOMIC DNA]</scope>
    <source>
        <strain evidence="4">ATCC 23193 / DSM 2154 / NCIB 8452 / DL</strain>
    </source>
</reference>
<accession>F6DU85</accession>
<evidence type="ECO:0000313" key="3">
    <source>
        <dbReference type="EMBL" id="AEG61270.1"/>
    </source>
</evidence>
<name>F6DU85_DESRL</name>
<keyword evidence="1" id="KW-0175">Coiled coil</keyword>
<protein>
    <recommendedName>
        <fullName evidence="5">DUF1003 domain-containing protein</fullName>
    </recommendedName>
</protein>
<feature type="coiled-coil region" evidence="1">
    <location>
        <begin position="130"/>
        <end position="164"/>
    </location>
</feature>
<sequence>MFSKGKHTRDINFQKINQRIEHIVDNYENQIIKHINSEYQTQTKWSDRLADKIAAFGGSWGFILFFAVFLIVWMTWNMLSFTTHFDDPPFILLNLILSFVASFQAPIILMSQNRQSARDKHEAVIDFAINFKAEQEIDDIHRDLHEVENKIEDIRKMLLKLEKNNETNK</sequence>
<dbReference type="eggNOG" id="COG4420">
    <property type="taxonomic scope" value="Bacteria"/>
</dbReference>
<evidence type="ECO:0000256" key="2">
    <source>
        <dbReference type="SAM" id="Phobius"/>
    </source>
</evidence>
<dbReference type="RefSeq" id="WP_013843022.1">
    <property type="nucleotide sequence ID" value="NC_015589.1"/>
</dbReference>
<proteinExistence type="predicted"/>
<dbReference type="KEGG" id="dru:Desru_3059"/>
<evidence type="ECO:0000313" key="4">
    <source>
        <dbReference type="Proteomes" id="UP000009234"/>
    </source>
</evidence>
<evidence type="ECO:0000256" key="1">
    <source>
        <dbReference type="SAM" id="Coils"/>
    </source>
</evidence>
<dbReference type="HOGENOM" id="CLU_077948_2_1_9"/>
<dbReference type="AlphaFoldDB" id="F6DU85"/>
<gene>
    <name evidence="3" type="ordered locus">Desru_3059</name>
</gene>
<dbReference type="InterPro" id="IPR010406">
    <property type="entry name" value="DUF1003"/>
</dbReference>
<feature type="transmembrane region" description="Helical" evidence="2">
    <location>
        <begin position="53"/>
        <end position="76"/>
    </location>
</feature>
<keyword evidence="2" id="KW-1133">Transmembrane helix</keyword>
<keyword evidence="4" id="KW-1185">Reference proteome</keyword>
<keyword evidence="2" id="KW-0812">Transmembrane</keyword>
<feature type="transmembrane region" description="Helical" evidence="2">
    <location>
        <begin position="88"/>
        <end position="110"/>
    </location>
</feature>
<evidence type="ECO:0008006" key="5">
    <source>
        <dbReference type="Google" id="ProtNLM"/>
    </source>
</evidence>
<keyword evidence="2" id="KW-0472">Membrane</keyword>
<dbReference type="Proteomes" id="UP000009234">
    <property type="component" value="Chromosome"/>
</dbReference>